<dbReference type="GO" id="GO:0006950">
    <property type="term" value="P:response to stress"/>
    <property type="evidence" value="ECO:0007669"/>
    <property type="project" value="UniProtKB-ARBA"/>
</dbReference>
<dbReference type="GO" id="GO:0006203">
    <property type="term" value="P:dGTP catabolic process"/>
    <property type="evidence" value="ECO:0007669"/>
    <property type="project" value="TreeGrafter"/>
</dbReference>
<evidence type="ECO:0000313" key="2">
    <source>
        <dbReference type="EMBL" id="GAH10966.1"/>
    </source>
</evidence>
<proteinExistence type="predicted"/>
<dbReference type="InterPro" id="IPR004518">
    <property type="entry name" value="MazG-like_dom"/>
</dbReference>
<dbReference type="CDD" id="cd11528">
    <property type="entry name" value="NTP-PPase_MazG_Nterm"/>
    <property type="match status" value="1"/>
</dbReference>
<gene>
    <name evidence="2" type="ORF">S01H4_52212</name>
</gene>
<dbReference type="GO" id="GO:0046052">
    <property type="term" value="P:UTP catabolic process"/>
    <property type="evidence" value="ECO:0007669"/>
    <property type="project" value="TreeGrafter"/>
</dbReference>
<dbReference type="Pfam" id="PF03819">
    <property type="entry name" value="MazG"/>
    <property type="match status" value="1"/>
</dbReference>
<protein>
    <recommendedName>
        <fullName evidence="1">NTP pyrophosphohydrolase MazG-like domain-containing protein</fullName>
    </recommendedName>
</protein>
<comment type="caution">
    <text evidence="2">The sequence shown here is derived from an EMBL/GenBank/DDBJ whole genome shotgun (WGS) entry which is preliminary data.</text>
</comment>
<dbReference type="GO" id="GO:0047429">
    <property type="term" value="F:nucleoside triphosphate diphosphatase activity"/>
    <property type="evidence" value="ECO:0007669"/>
    <property type="project" value="TreeGrafter"/>
</dbReference>
<dbReference type="FunFam" id="1.10.287.1080:FF:000001">
    <property type="entry name" value="Nucleoside triphosphate pyrophosphohydrolase"/>
    <property type="match status" value="1"/>
</dbReference>
<dbReference type="Gene3D" id="1.10.287.1080">
    <property type="entry name" value="MazG-like"/>
    <property type="match status" value="1"/>
</dbReference>
<organism evidence="2">
    <name type="scientific">marine sediment metagenome</name>
    <dbReference type="NCBI Taxonomy" id="412755"/>
    <lineage>
        <taxon>unclassified sequences</taxon>
        <taxon>metagenomes</taxon>
        <taxon>ecological metagenomes</taxon>
    </lineage>
</organism>
<dbReference type="PANTHER" id="PTHR30522:SF0">
    <property type="entry name" value="NUCLEOSIDE TRIPHOSPHATE PYROPHOSPHOHYDROLASE"/>
    <property type="match status" value="1"/>
</dbReference>
<dbReference type="GO" id="GO:0046061">
    <property type="term" value="P:dATP catabolic process"/>
    <property type="evidence" value="ECO:0007669"/>
    <property type="project" value="TreeGrafter"/>
</dbReference>
<reference evidence="2" key="1">
    <citation type="journal article" date="2014" name="Front. Microbiol.">
        <title>High frequency of phylogenetically diverse reductive dehalogenase-homologous genes in deep subseafloor sedimentary metagenomes.</title>
        <authorList>
            <person name="Kawai M."/>
            <person name="Futagami T."/>
            <person name="Toyoda A."/>
            <person name="Takaki Y."/>
            <person name="Nishi S."/>
            <person name="Hori S."/>
            <person name="Arai W."/>
            <person name="Tsubouchi T."/>
            <person name="Morono Y."/>
            <person name="Uchiyama I."/>
            <person name="Ito T."/>
            <person name="Fujiyama A."/>
            <person name="Inagaki F."/>
            <person name="Takami H."/>
        </authorList>
    </citation>
    <scope>NUCLEOTIDE SEQUENCE</scope>
    <source>
        <strain evidence="2">Expedition CK06-06</strain>
    </source>
</reference>
<feature type="domain" description="NTP pyrophosphohydrolase MazG-like" evidence="1">
    <location>
        <begin position="31"/>
        <end position="104"/>
    </location>
</feature>
<dbReference type="InterPro" id="IPR048015">
    <property type="entry name" value="NTP-PPase_MazG-like_N"/>
</dbReference>
<name>X1CRD4_9ZZZZ</name>
<dbReference type="GO" id="GO:0046076">
    <property type="term" value="P:dTTP catabolic process"/>
    <property type="evidence" value="ECO:0007669"/>
    <property type="project" value="TreeGrafter"/>
</dbReference>
<dbReference type="InterPro" id="IPR011551">
    <property type="entry name" value="NTP_PyrPHydrolase_MazG"/>
</dbReference>
<sequence length="138" mass="15933">MYEKEKELFAEMMDIIAKLRGPEGCLWDRKQTLESLAPNIIEEAKEVSDAVEAKDMDNLCEELGDLLMVILMKIEIAKEKDLFTYSDVLDGAIEKFTRRHPHVFGDVKVNTSEEALSIWKKVKQEEKEENNKNINSLD</sequence>
<accession>X1CRD4</accession>
<dbReference type="EMBL" id="BART01029807">
    <property type="protein sequence ID" value="GAH10966.1"/>
    <property type="molecule type" value="Genomic_DNA"/>
</dbReference>
<evidence type="ECO:0000259" key="1">
    <source>
        <dbReference type="Pfam" id="PF03819"/>
    </source>
</evidence>
<dbReference type="AlphaFoldDB" id="X1CRD4"/>
<dbReference type="PANTHER" id="PTHR30522">
    <property type="entry name" value="NUCLEOSIDE TRIPHOSPHATE PYROPHOSPHOHYDROLASE"/>
    <property type="match status" value="1"/>
</dbReference>
<dbReference type="GO" id="GO:0046047">
    <property type="term" value="P:TTP catabolic process"/>
    <property type="evidence" value="ECO:0007669"/>
    <property type="project" value="TreeGrafter"/>
</dbReference>
<dbReference type="GO" id="GO:0046081">
    <property type="term" value="P:dUTP catabolic process"/>
    <property type="evidence" value="ECO:0007669"/>
    <property type="project" value="TreeGrafter"/>
</dbReference>
<dbReference type="SUPFAM" id="SSF101386">
    <property type="entry name" value="all-alpha NTP pyrophosphatases"/>
    <property type="match status" value="1"/>
</dbReference>